<accession>A0A2N7VSI5</accession>
<protein>
    <recommendedName>
        <fullName evidence="3">Carboxylic ester hydrolase</fullName>
        <ecNumber evidence="3">3.1.1.-</ecNumber>
    </recommendedName>
</protein>
<feature type="chain" id="PRO_5014491340" description="Carboxylic ester hydrolase" evidence="3">
    <location>
        <begin position="32"/>
        <end position="600"/>
    </location>
</feature>
<dbReference type="EC" id="3.1.1.-" evidence="3"/>
<evidence type="ECO:0000256" key="2">
    <source>
        <dbReference type="ARBA" id="ARBA00022801"/>
    </source>
</evidence>
<evidence type="ECO:0000313" key="6">
    <source>
        <dbReference type="EMBL" id="PMS20121.1"/>
    </source>
</evidence>
<evidence type="ECO:0000256" key="1">
    <source>
        <dbReference type="ARBA" id="ARBA00005964"/>
    </source>
</evidence>
<dbReference type="InterPro" id="IPR029058">
    <property type="entry name" value="AB_hydrolase_fold"/>
</dbReference>
<evidence type="ECO:0000256" key="4">
    <source>
        <dbReference type="SAM" id="MobiDB-lite"/>
    </source>
</evidence>
<dbReference type="InterPro" id="IPR002018">
    <property type="entry name" value="CarbesteraseB"/>
</dbReference>
<comment type="caution">
    <text evidence="6">The sequence shown here is derived from an EMBL/GenBank/DDBJ whole genome shotgun (WGS) entry which is preliminary data.</text>
</comment>
<dbReference type="InterPro" id="IPR050309">
    <property type="entry name" value="Type-B_Carboxylest/Lipase"/>
</dbReference>
<dbReference type="EMBL" id="PNYA01000009">
    <property type="protein sequence ID" value="PMS20121.1"/>
    <property type="molecule type" value="Genomic_DNA"/>
</dbReference>
<comment type="similarity">
    <text evidence="1 3">Belongs to the type-B carboxylesterase/lipase family.</text>
</comment>
<dbReference type="InterPro" id="IPR019826">
    <property type="entry name" value="Carboxylesterase_B_AS"/>
</dbReference>
<dbReference type="AlphaFoldDB" id="A0A2N7VSI5"/>
<dbReference type="Pfam" id="PF00135">
    <property type="entry name" value="COesterase"/>
    <property type="match status" value="1"/>
</dbReference>
<name>A0A2N7VSI5_9BURK</name>
<reference evidence="6 7" key="1">
    <citation type="submission" date="2018-01" db="EMBL/GenBank/DDBJ databases">
        <title>Whole genome analyses suggest that Burkholderia sensu lato contains two further novel genera in the rhizoxinica-symbiotica group Mycetohabitans gen. nov., and Trinickia gen. nov.: implications for the evolution of diazotrophy and nodulation in the Burkholderiaceae.</title>
        <authorList>
            <person name="Estrada-de los Santos P."/>
            <person name="Palmer M."/>
            <person name="Chavez-Ramirez B."/>
            <person name="Beukes C."/>
            <person name="Steenkamp E.T."/>
            <person name="Hirsch A.M."/>
            <person name="Manyaka P."/>
            <person name="Maluk M."/>
            <person name="Lafos M."/>
            <person name="Crook M."/>
            <person name="Gross E."/>
            <person name="Simon M.F."/>
            <person name="Bueno dos Reis Junior F."/>
            <person name="Poole P.S."/>
            <person name="Venter S.N."/>
            <person name="James E.K."/>
        </authorList>
    </citation>
    <scope>NUCLEOTIDE SEQUENCE [LARGE SCALE GENOMIC DNA]</scope>
    <source>
        <strain evidence="6 7">GIMN1.004</strain>
    </source>
</reference>
<feature type="compositionally biased region" description="Low complexity" evidence="4">
    <location>
        <begin position="515"/>
        <end position="531"/>
    </location>
</feature>
<dbReference type="PANTHER" id="PTHR11559">
    <property type="entry name" value="CARBOXYLESTERASE"/>
    <property type="match status" value="1"/>
</dbReference>
<dbReference type="Gene3D" id="3.40.50.1820">
    <property type="entry name" value="alpha/beta hydrolase"/>
    <property type="match status" value="1"/>
</dbReference>
<feature type="region of interest" description="Disordered" evidence="4">
    <location>
        <begin position="512"/>
        <end position="536"/>
    </location>
</feature>
<dbReference type="SUPFAM" id="SSF53474">
    <property type="entry name" value="alpha/beta-Hydrolases"/>
    <property type="match status" value="1"/>
</dbReference>
<keyword evidence="2 3" id="KW-0378">Hydrolase</keyword>
<dbReference type="GO" id="GO:0016787">
    <property type="term" value="F:hydrolase activity"/>
    <property type="evidence" value="ECO:0007669"/>
    <property type="project" value="UniProtKB-KW"/>
</dbReference>
<dbReference type="InterPro" id="IPR019819">
    <property type="entry name" value="Carboxylesterase_B_CS"/>
</dbReference>
<sequence length="600" mass="64101">MQTSSNHAVKRHLVTAIATAAALSCGTAASATQATPATPGASTPARAPLAPQVKLADGIVEGLQMRGPHKDVRVFRGIPYAAAPTGEFRFREPQPVARWAGVRQARQFGPRCMQPVPASKSDTRAKEMSEDCLYLNVWAPSRAADAKLPVLVYFHGGGFTAGDASSPRYDGANLASRGIVMVTVNYRLGVFGFLAPPEAAQESSHGTAGNYGLLDQVSALRWVRDNIAQFGGDPSNVTIAGESAGSIAVSTHMASPLSRGLFARAIGESGGAFAPNEVWRRDEAQEAAAKFATRVGASSLQQLRSLPAQALLAAATQPNIAPESIAFWPSVDGHFLTELPEQVFTNGAQAQVPLMVGSNSQERPYTALLGETAPTPENWREIIKAKFPAQAEEVLAHYPGNDENEVKHAATALASDMFIGHGTWRWMERHRETGRSPVFYYRYTQPLPPEVDTSSASAKARAAEPRLGARHSAQVAYALGNLNQVRRYAWTAADYDVSRMFSSYVEQFVKTGDPSGQAAAGQGATTESTTARSDGWLPRWPAVVAENRGILMQTIGEKTSSVWDRSAPRHGLVQRLTAGGQPVAAPEEVAVDTPQPPSAR</sequence>
<evidence type="ECO:0000256" key="3">
    <source>
        <dbReference type="RuleBase" id="RU361235"/>
    </source>
</evidence>
<organism evidence="6 7">
    <name type="scientific">Trinickia dabaoshanensis</name>
    <dbReference type="NCBI Taxonomy" id="564714"/>
    <lineage>
        <taxon>Bacteria</taxon>
        <taxon>Pseudomonadati</taxon>
        <taxon>Pseudomonadota</taxon>
        <taxon>Betaproteobacteria</taxon>
        <taxon>Burkholderiales</taxon>
        <taxon>Burkholderiaceae</taxon>
        <taxon>Trinickia</taxon>
    </lineage>
</organism>
<dbReference type="PROSITE" id="PS00122">
    <property type="entry name" value="CARBOXYLESTERASE_B_1"/>
    <property type="match status" value="1"/>
</dbReference>
<keyword evidence="3" id="KW-0732">Signal</keyword>
<proteinExistence type="inferred from homology"/>
<dbReference type="Proteomes" id="UP000235616">
    <property type="component" value="Unassembled WGS sequence"/>
</dbReference>
<dbReference type="PROSITE" id="PS00941">
    <property type="entry name" value="CARBOXYLESTERASE_B_2"/>
    <property type="match status" value="1"/>
</dbReference>
<dbReference type="OrthoDB" id="9771666at2"/>
<evidence type="ECO:0000259" key="5">
    <source>
        <dbReference type="Pfam" id="PF00135"/>
    </source>
</evidence>
<gene>
    <name evidence="6" type="ORF">C0Z18_12000</name>
</gene>
<evidence type="ECO:0000313" key="7">
    <source>
        <dbReference type="Proteomes" id="UP000235616"/>
    </source>
</evidence>
<feature type="region of interest" description="Disordered" evidence="4">
    <location>
        <begin position="578"/>
        <end position="600"/>
    </location>
</feature>
<dbReference type="RefSeq" id="WP_102645630.1">
    <property type="nucleotide sequence ID" value="NZ_PNYA01000009.1"/>
</dbReference>
<keyword evidence="7" id="KW-1185">Reference proteome</keyword>
<feature type="domain" description="Carboxylesterase type B" evidence="5">
    <location>
        <begin position="51"/>
        <end position="548"/>
    </location>
</feature>
<feature type="signal peptide" evidence="3">
    <location>
        <begin position="1"/>
        <end position="31"/>
    </location>
</feature>